<reference evidence="1" key="1">
    <citation type="journal article" date="2019" name="Emerg. Microbes Infect.">
        <title>Comprehensive subspecies identification of 175 nontuberculous mycobacteria species based on 7547 genomic profiles.</title>
        <authorList>
            <person name="Matsumoto Y."/>
            <person name="Kinjo T."/>
            <person name="Motooka D."/>
            <person name="Nabeya D."/>
            <person name="Jung N."/>
            <person name="Uechi K."/>
            <person name="Horii T."/>
            <person name="Iida T."/>
            <person name="Fujita J."/>
            <person name="Nakamura S."/>
        </authorList>
    </citation>
    <scope>NUCLEOTIDE SEQUENCE [LARGE SCALE GENOMIC DNA]</scope>
    <source>
        <strain evidence="1">JCM 13671</strain>
    </source>
</reference>
<protein>
    <submittedName>
        <fullName evidence="1">Uncharacterized protein</fullName>
    </submittedName>
</protein>
<name>A0A7I7Y074_9MYCO</name>
<accession>A0A7I7Y074</accession>
<dbReference type="RefSeq" id="WP_085148561.1">
    <property type="nucleotide sequence ID" value="NZ_AP022612.1"/>
</dbReference>
<sequence>MYDSAPYIDPTPRVPGYHDASCVVVWRPAGDAAAQRRIVGDFLDGDSPDGAVTLGCGIEEALSRLEIDLDYDHLLTVCDLVNRQLAQRPWAEVKCPQGSARISLVPR</sequence>
<dbReference type="Proteomes" id="UP000466931">
    <property type="component" value="Chromosome"/>
</dbReference>
<dbReference type="AlphaFoldDB" id="A0A7I7Y074"/>
<organism evidence="1 2">
    <name type="scientific">Mycolicibacterium confluentis</name>
    <dbReference type="NCBI Taxonomy" id="28047"/>
    <lineage>
        <taxon>Bacteria</taxon>
        <taxon>Bacillati</taxon>
        <taxon>Actinomycetota</taxon>
        <taxon>Actinomycetes</taxon>
        <taxon>Mycobacteriales</taxon>
        <taxon>Mycobacteriaceae</taxon>
        <taxon>Mycolicibacterium</taxon>
    </lineage>
</organism>
<dbReference type="OrthoDB" id="4629834at2"/>
<keyword evidence="2" id="KW-1185">Reference proteome</keyword>
<evidence type="ECO:0000313" key="1">
    <source>
        <dbReference type="EMBL" id="BBZ34744.1"/>
    </source>
</evidence>
<evidence type="ECO:0000313" key="2">
    <source>
        <dbReference type="Proteomes" id="UP000466931"/>
    </source>
</evidence>
<reference evidence="1" key="2">
    <citation type="submission" date="2020-02" db="EMBL/GenBank/DDBJ databases">
        <authorList>
            <person name="Matsumoto Y."/>
            <person name="Motooka D."/>
            <person name="Nakamura S."/>
        </authorList>
    </citation>
    <scope>NUCLEOTIDE SEQUENCE</scope>
    <source>
        <strain evidence="1">JCM 13671</strain>
    </source>
</reference>
<proteinExistence type="predicted"/>
<gene>
    <name evidence="1" type="ORF">MCNF_33490</name>
</gene>
<dbReference type="EMBL" id="AP022612">
    <property type="protein sequence ID" value="BBZ34744.1"/>
    <property type="molecule type" value="Genomic_DNA"/>
</dbReference>